<dbReference type="NCBIfam" id="TIGR00803">
    <property type="entry name" value="nst"/>
    <property type="match status" value="1"/>
</dbReference>
<feature type="transmembrane region" description="Helical" evidence="5">
    <location>
        <begin position="50"/>
        <end position="68"/>
    </location>
</feature>
<keyword evidence="4 5" id="KW-0472">Membrane</keyword>
<keyword evidence="3 5" id="KW-1133">Transmembrane helix</keyword>
<dbReference type="AlphaFoldDB" id="A0A0J9X735"/>
<dbReference type="STRING" id="1173061.A0A0J9X735"/>
<dbReference type="GO" id="GO:0030659">
    <property type="term" value="C:cytoplasmic vesicle membrane"/>
    <property type="evidence" value="ECO:0007669"/>
    <property type="project" value="UniProtKB-SubCell"/>
</dbReference>
<dbReference type="OrthoDB" id="417037at2759"/>
<comment type="subcellular location">
    <subcellularLocation>
        <location evidence="5">Golgi apparatus membrane</location>
        <topology evidence="5">Multi-pass membrane protein</topology>
    </subcellularLocation>
    <subcellularLocation>
        <location evidence="5">Cytoplasmic vesicle membrane</location>
        <topology evidence="5">Multi-pass membrane protein</topology>
    </subcellularLocation>
    <subcellularLocation>
        <location evidence="5">Endoplasmic reticulum membrane</location>
        <topology evidence="5">Multi-pass membrane protein</topology>
    </subcellularLocation>
    <subcellularLocation>
        <location evidence="1">Membrane</location>
        <topology evidence="1">Multi-pass membrane protein</topology>
    </subcellularLocation>
</comment>
<comment type="subunit">
    <text evidence="5">Homooligomer.</text>
</comment>
<evidence type="ECO:0000256" key="3">
    <source>
        <dbReference type="ARBA" id="ARBA00022989"/>
    </source>
</evidence>
<comment type="function">
    <text evidence="5">Involved in the import of GDP-mannose from the cytoplasm into the Golgi lumen.</text>
</comment>
<sequence>MSFPSDKKEEDLKVQKPSLLNSPPVAIFAYCMSSILMTVTNKYVLSVGNFNFNCILLAVQSLVCLLVIQGLKASSVVSFRDFNYAEAKAWLPISVLLVLMIYTASKAMQFLSIPVFTIFKNVTIILIAYGEVIWFGGSVSSMTLFSFFLIVLSSVVAAWSDVSIAKSAAAELGEAAADAGFNIGYFWMAANCFSNAGFILCMRKRIKQTKFSDLDTMFYNNLLSIPVLLLGSIIFEDWSAENVLRNFPIDSRNTVFSLMVISGLLSLGISYTSGWCVRVTSSTTYSMVGALNKLPVAVSGLIFFDTPVTFQSVTAIFLGFVSGIVYAVAKVQQQKQREPTLPK</sequence>
<keyword evidence="2 5" id="KW-0812">Transmembrane</keyword>
<dbReference type="Proteomes" id="UP000242525">
    <property type="component" value="Unassembled WGS sequence"/>
</dbReference>
<keyword evidence="5" id="KW-0968">Cytoplasmic vesicle</keyword>
<feature type="transmembrane region" description="Helical" evidence="5">
    <location>
        <begin position="310"/>
        <end position="329"/>
    </location>
</feature>
<organism evidence="6 7">
    <name type="scientific">Geotrichum candidum</name>
    <name type="common">Oospora lactis</name>
    <name type="synonym">Dipodascus geotrichum</name>
    <dbReference type="NCBI Taxonomy" id="1173061"/>
    <lineage>
        <taxon>Eukaryota</taxon>
        <taxon>Fungi</taxon>
        <taxon>Dikarya</taxon>
        <taxon>Ascomycota</taxon>
        <taxon>Saccharomycotina</taxon>
        <taxon>Dipodascomycetes</taxon>
        <taxon>Dipodascales</taxon>
        <taxon>Dipodascaceae</taxon>
        <taxon>Geotrichum</taxon>
    </lineage>
</organism>
<evidence type="ECO:0000256" key="2">
    <source>
        <dbReference type="ARBA" id="ARBA00022692"/>
    </source>
</evidence>
<evidence type="ECO:0000313" key="6">
    <source>
        <dbReference type="EMBL" id="CDO53031.1"/>
    </source>
</evidence>
<dbReference type="InterPro" id="IPR037185">
    <property type="entry name" value="EmrE-like"/>
</dbReference>
<comment type="similarity">
    <text evidence="5">Belongs to the TPT transporter family. SLC35D subfamily.</text>
</comment>
<comment type="caution">
    <text evidence="6">The sequence shown here is derived from an EMBL/GenBank/DDBJ whole genome shotgun (WGS) entry which is preliminary data.</text>
</comment>
<feature type="transmembrane region" description="Helical" evidence="5">
    <location>
        <begin position="255"/>
        <end position="277"/>
    </location>
</feature>
<protein>
    <recommendedName>
        <fullName evidence="5">GDP-mannose transporter</fullName>
        <shortName evidence="5">GMT</shortName>
    </recommendedName>
</protein>
<feature type="transmembrane region" description="Helical" evidence="5">
    <location>
        <begin position="284"/>
        <end position="304"/>
    </location>
</feature>
<evidence type="ECO:0000313" key="7">
    <source>
        <dbReference type="Proteomes" id="UP000242525"/>
    </source>
</evidence>
<accession>A0A0J9X735</accession>
<evidence type="ECO:0000256" key="4">
    <source>
        <dbReference type="ARBA" id="ARBA00023136"/>
    </source>
</evidence>
<feature type="transmembrane region" description="Helical" evidence="5">
    <location>
        <begin position="179"/>
        <end position="202"/>
    </location>
</feature>
<feature type="transmembrane region" description="Helical" evidence="5">
    <location>
        <begin position="142"/>
        <end position="159"/>
    </location>
</feature>
<dbReference type="GO" id="GO:0005789">
    <property type="term" value="C:endoplasmic reticulum membrane"/>
    <property type="evidence" value="ECO:0007669"/>
    <property type="project" value="UniProtKB-SubCell"/>
</dbReference>
<feature type="transmembrane region" description="Helical" evidence="5">
    <location>
        <begin position="214"/>
        <end position="235"/>
    </location>
</feature>
<feature type="transmembrane region" description="Helical" evidence="5">
    <location>
        <begin position="25"/>
        <end position="44"/>
    </location>
</feature>
<dbReference type="SUPFAM" id="SSF103481">
    <property type="entry name" value="Multidrug resistance efflux transporter EmrE"/>
    <property type="match status" value="1"/>
</dbReference>
<evidence type="ECO:0000256" key="5">
    <source>
        <dbReference type="RuleBase" id="RU367097"/>
    </source>
</evidence>
<proteinExistence type="inferred from homology"/>
<keyword evidence="7" id="KW-1185">Reference proteome</keyword>
<name>A0A0J9X735_GEOCN</name>
<reference evidence="6" key="1">
    <citation type="submission" date="2014-03" db="EMBL/GenBank/DDBJ databases">
        <authorList>
            <person name="Casaregola S."/>
        </authorList>
    </citation>
    <scope>NUCLEOTIDE SEQUENCE [LARGE SCALE GENOMIC DNA]</scope>
    <source>
        <strain evidence="6">CLIB 918</strain>
    </source>
</reference>
<dbReference type="EMBL" id="CCBN010000004">
    <property type="protein sequence ID" value="CDO53031.1"/>
    <property type="molecule type" value="Genomic_DNA"/>
</dbReference>
<keyword evidence="5" id="KW-0762">Sugar transport</keyword>
<keyword evidence="5" id="KW-0333">Golgi apparatus</keyword>
<dbReference type="InterPro" id="IPR050186">
    <property type="entry name" value="TPT_transporter"/>
</dbReference>
<dbReference type="PANTHER" id="PTHR11132">
    <property type="entry name" value="SOLUTE CARRIER FAMILY 35"/>
    <property type="match status" value="1"/>
</dbReference>
<keyword evidence="5" id="KW-0813">Transport</keyword>
<feature type="transmembrane region" description="Helical" evidence="5">
    <location>
        <begin position="111"/>
        <end position="130"/>
    </location>
</feature>
<dbReference type="GO" id="GO:0000139">
    <property type="term" value="C:Golgi membrane"/>
    <property type="evidence" value="ECO:0007669"/>
    <property type="project" value="UniProtKB-SubCell"/>
</dbReference>
<evidence type="ECO:0000256" key="1">
    <source>
        <dbReference type="ARBA" id="ARBA00004141"/>
    </source>
</evidence>
<keyword evidence="5" id="KW-0256">Endoplasmic reticulum</keyword>
<gene>
    <name evidence="6" type="ORF">BN980_GECA04s03156g</name>
</gene>